<keyword evidence="3" id="KW-1185">Reference proteome</keyword>
<dbReference type="InterPro" id="IPR000210">
    <property type="entry name" value="BTB/POZ_dom"/>
</dbReference>
<dbReference type="OrthoDB" id="3218112at2759"/>
<protein>
    <recommendedName>
        <fullName evidence="1">BTB domain-containing protein</fullName>
    </recommendedName>
</protein>
<proteinExistence type="predicted"/>
<dbReference type="PROSITE" id="PS50097">
    <property type="entry name" value="BTB"/>
    <property type="match status" value="1"/>
</dbReference>
<feature type="domain" description="BTB" evidence="1">
    <location>
        <begin position="20"/>
        <end position="99"/>
    </location>
</feature>
<dbReference type="Gene3D" id="3.30.710.10">
    <property type="entry name" value="Potassium Channel Kv1.1, Chain A"/>
    <property type="match status" value="1"/>
</dbReference>
<evidence type="ECO:0000313" key="2">
    <source>
        <dbReference type="EMBL" id="KLO13582.1"/>
    </source>
</evidence>
<dbReference type="Proteomes" id="UP000053477">
    <property type="component" value="Unassembled WGS sequence"/>
</dbReference>
<organism evidence="2 3">
    <name type="scientific">Schizopora paradoxa</name>
    <dbReference type="NCBI Taxonomy" id="27342"/>
    <lineage>
        <taxon>Eukaryota</taxon>
        <taxon>Fungi</taxon>
        <taxon>Dikarya</taxon>
        <taxon>Basidiomycota</taxon>
        <taxon>Agaricomycotina</taxon>
        <taxon>Agaricomycetes</taxon>
        <taxon>Hymenochaetales</taxon>
        <taxon>Schizoporaceae</taxon>
        <taxon>Schizopora</taxon>
    </lineage>
</organism>
<gene>
    <name evidence="2" type="ORF">SCHPADRAFT_852288</name>
</gene>
<sequence length="356" mass="40919">MSSQVPGKRPEKRHDTLWFSDGNVVLSAVEESTGDAIVFRIHKSSLAKQSKVFESMFKLPQGKNTDGGVVEAYGGLKLPLVRVPDAAEDVEALLEALYDPLPLFQKPLFSDTPLRLRRALHMASKYLMDDLRLKLIRIVEYEWPNDLDNMEEKDRIMDDIIDRHEGFFAVTHWPAHFIPEPAAAIALAEDFDIPTILPFAYYDLLRCSPGSNWDEDFDKEIEDAMFRFKVTKMGGKSARWDTLSANSLLKTLQLQEYIERQYNTQFQMFRTRIYQCRRPPSECQKTWLDLLKKFGELPGSVQGRDIIRTLRDLDFELTGAEPLGLVCTVCRIVYSSHIYEARTNVWNGVENICSAR</sequence>
<evidence type="ECO:0000259" key="1">
    <source>
        <dbReference type="PROSITE" id="PS50097"/>
    </source>
</evidence>
<dbReference type="AlphaFoldDB" id="A0A0H2RPP8"/>
<dbReference type="STRING" id="27342.A0A0H2RPP8"/>
<dbReference type="InterPro" id="IPR011333">
    <property type="entry name" value="SKP1/BTB/POZ_sf"/>
</dbReference>
<name>A0A0H2RPP8_9AGAM</name>
<evidence type="ECO:0000313" key="3">
    <source>
        <dbReference type="Proteomes" id="UP000053477"/>
    </source>
</evidence>
<dbReference type="InParanoid" id="A0A0H2RPP8"/>
<reference evidence="2 3" key="1">
    <citation type="submission" date="2015-04" db="EMBL/GenBank/DDBJ databases">
        <title>Complete genome sequence of Schizopora paradoxa KUC8140, a cosmopolitan wood degrader in East Asia.</title>
        <authorList>
            <consortium name="DOE Joint Genome Institute"/>
            <person name="Min B."/>
            <person name="Park H."/>
            <person name="Jang Y."/>
            <person name="Kim J.-J."/>
            <person name="Kim K.H."/>
            <person name="Pangilinan J."/>
            <person name="Lipzen A."/>
            <person name="Riley R."/>
            <person name="Grigoriev I.V."/>
            <person name="Spatafora J.W."/>
            <person name="Choi I.-G."/>
        </authorList>
    </citation>
    <scope>NUCLEOTIDE SEQUENCE [LARGE SCALE GENOMIC DNA]</scope>
    <source>
        <strain evidence="2 3">KUC8140</strain>
    </source>
</reference>
<dbReference type="EMBL" id="KQ085957">
    <property type="protein sequence ID" value="KLO13582.1"/>
    <property type="molecule type" value="Genomic_DNA"/>
</dbReference>
<accession>A0A0H2RPP8</accession>